<dbReference type="EMBL" id="MPTO01000001">
    <property type="protein sequence ID" value="OME24591.1"/>
    <property type="molecule type" value="Genomic_DNA"/>
</dbReference>
<evidence type="ECO:0000256" key="2">
    <source>
        <dbReference type="PROSITE-ProRule" id="PRU00284"/>
    </source>
</evidence>
<dbReference type="Proteomes" id="UP000249163">
    <property type="component" value="Chromosome"/>
</dbReference>
<evidence type="ECO:0000256" key="1">
    <source>
        <dbReference type="ARBA" id="ARBA00023224"/>
    </source>
</evidence>
<dbReference type="EMBL" id="CP021965">
    <property type="protein sequence ID" value="AWV36344.1"/>
    <property type="molecule type" value="Genomic_DNA"/>
</dbReference>
<dbReference type="EMBL" id="MKQP01000023">
    <property type="protein sequence ID" value="OMD30918.1"/>
    <property type="molecule type" value="Genomic_DNA"/>
</dbReference>
<evidence type="ECO:0000256" key="3">
    <source>
        <dbReference type="SAM" id="Coils"/>
    </source>
</evidence>
<dbReference type="Pfam" id="PF00015">
    <property type="entry name" value="MCPsignal"/>
    <property type="match status" value="1"/>
</dbReference>
<dbReference type="GO" id="GO:0007165">
    <property type="term" value="P:signal transduction"/>
    <property type="evidence" value="ECO:0007669"/>
    <property type="project" value="UniProtKB-KW"/>
</dbReference>
<dbReference type="PANTHER" id="PTHR32089">
    <property type="entry name" value="METHYL-ACCEPTING CHEMOTAXIS PROTEIN MCPB"/>
    <property type="match status" value="1"/>
</dbReference>
<evidence type="ECO:0000313" key="10">
    <source>
        <dbReference type="Proteomes" id="UP000187323"/>
    </source>
</evidence>
<reference evidence="5 12" key="2">
    <citation type="submission" date="2017-06" db="EMBL/GenBank/DDBJ databases">
        <title>Complete genome sequence of Paenibacillus odorifer CBA7130.</title>
        <authorList>
            <person name="Nam Y.-D."/>
            <person name="Kang J."/>
            <person name="Chung W.-H."/>
        </authorList>
    </citation>
    <scope>NUCLEOTIDE SEQUENCE [LARGE SCALE GENOMIC DNA]</scope>
    <source>
        <strain evidence="5 12">CBA7130</strain>
    </source>
</reference>
<sequence length="273" mass="29675">MSIIDALVLAAPYFKKIHSQDIMIGITDREIFHYYAPSKVIDLGLVKGNPIPPEDLSLSNGLKGIASSNRIPAEIYGAPVISTCVPIYGTDDDVIGVFAIAYTLENENKLEGFTDEINEISSHLMEMVQSVAAQSQELSATSQQILDNTRRAVTESQEVNKVAGFIREISEQTNLLGLNAAIEAARVGEQGAGFGVVATEVRKLSVNTKEATHNIEKSLSDVQKSIKQMEQEIEAISASSHSQAELVTEFSGVIERLNKASNEMTSFMQSIIQ</sequence>
<keyword evidence="3" id="KW-0175">Coiled coil</keyword>
<dbReference type="KEGG" id="pod:PODO_29730"/>
<gene>
    <name evidence="7" type="ORF">BJP51_00785</name>
    <name evidence="8" type="ORF">BSK47_00785</name>
    <name evidence="6" type="ORF">BSO21_23915</name>
    <name evidence="5" type="ORF">CD191_29140</name>
</gene>
<dbReference type="GO" id="GO:0016020">
    <property type="term" value="C:membrane"/>
    <property type="evidence" value="ECO:0007669"/>
    <property type="project" value="InterPro"/>
</dbReference>
<evidence type="ECO:0000259" key="4">
    <source>
        <dbReference type="PROSITE" id="PS50111"/>
    </source>
</evidence>
<evidence type="ECO:0000313" key="7">
    <source>
        <dbReference type="EMBL" id="OMD30918.1"/>
    </source>
</evidence>
<dbReference type="AlphaFoldDB" id="A0A1R0WTX6"/>
<accession>A0A1R0WTX6</accession>
<dbReference type="Proteomes" id="UP000187158">
    <property type="component" value="Unassembled WGS sequence"/>
</dbReference>
<dbReference type="GeneID" id="31574288"/>
<evidence type="ECO:0000313" key="9">
    <source>
        <dbReference type="Proteomes" id="UP000187158"/>
    </source>
</evidence>
<protein>
    <recommendedName>
        <fullName evidence="4">Methyl-accepting transducer domain-containing protein</fullName>
    </recommendedName>
</protein>
<evidence type="ECO:0000313" key="11">
    <source>
        <dbReference type="Proteomes" id="UP000187465"/>
    </source>
</evidence>
<dbReference type="eggNOG" id="COG0840">
    <property type="taxonomic scope" value="Bacteria"/>
</dbReference>
<dbReference type="SMART" id="SM00283">
    <property type="entry name" value="MA"/>
    <property type="match status" value="1"/>
</dbReference>
<proteinExistence type="predicted"/>
<feature type="domain" description="Methyl-accepting transducer" evidence="4">
    <location>
        <begin position="126"/>
        <end position="273"/>
    </location>
</feature>
<evidence type="ECO:0000313" key="12">
    <source>
        <dbReference type="Proteomes" id="UP000249163"/>
    </source>
</evidence>
<name>A0A1R0WTX6_9BACL</name>
<keyword evidence="1 2" id="KW-0807">Transducer</keyword>
<evidence type="ECO:0000313" key="5">
    <source>
        <dbReference type="EMBL" id="AWV36344.1"/>
    </source>
</evidence>
<evidence type="ECO:0000313" key="8">
    <source>
        <dbReference type="EMBL" id="OME24591.1"/>
    </source>
</evidence>
<dbReference type="STRING" id="189426.PODO_29730"/>
<dbReference type="Gene3D" id="1.10.287.950">
    <property type="entry name" value="Methyl-accepting chemotaxis protein"/>
    <property type="match status" value="1"/>
</dbReference>
<dbReference type="InterPro" id="IPR004089">
    <property type="entry name" value="MCPsignal_dom"/>
</dbReference>
<evidence type="ECO:0000313" key="6">
    <source>
        <dbReference type="EMBL" id="OMD21150.1"/>
    </source>
</evidence>
<organism evidence="7 11">
    <name type="scientific">Paenibacillus odorifer</name>
    <dbReference type="NCBI Taxonomy" id="189426"/>
    <lineage>
        <taxon>Bacteria</taxon>
        <taxon>Bacillati</taxon>
        <taxon>Bacillota</taxon>
        <taxon>Bacilli</taxon>
        <taxon>Bacillales</taxon>
        <taxon>Paenibacillaceae</taxon>
        <taxon>Paenibacillus</taxon>
    </lineage>
</organism>
<keyword evidence="9" id="KW-1185">Reference proteome</keyword>
<feature type="coiled-coil region" evidence="3">
    <location>
        <begin position="212"/>
        <end position="239"/>
    </location>
</feature>
<dbReference type="EMBL" id="MPVP01000207">
    <property type="protein sequence ID" value="OMD21150.1"/>
    <property type="molecule type" value="Genomic_DNA"/>
</dbReference>
<dbReference type="SUPFAM" id="SSF58104">
    <property type="entry name" value="Methyl-accepting chemotaxis protein (MCP) signaling domain"/>
    <property type="match status" value="1"/>
</dbReference>
<reference evidence="10 11" key="1">
    <citation type="submission" date="2016-10" db="EMBL/GenBank/DDBJ databases">
        <title>Paenibacillus species isolates.</title>
        <authorList>
            <person name="Beno S.M."/>
        </authorList>
    </citation>
    <scope>NUCLEOTIDE SEQUENCE [LARGE SCALE GENOMIC DNA]</scope>
    <source>
        <strain evidence="6 9">FSL H7-0433</strain>
        <strain evidence="7 11">FSL H7-0604</strain>
        <strain evidence="8 10">FSL H7-0918</strain>
    </source>
</reference>
<dbReference type="PANTHER" id="PTHR32089:SF112">
    <property type="entry name" value="LYSOZYME-LIKE PROTEIN-RELATED"/>
    <property type="match status" value="1"/>
</dbReference>
<dbReference type="Proteomes" id="UP000187323">
    <property type="component" value="Unassembled WGS sequence"/>
</dbReference>
<dbReference type="Proteomes" id="UP000187465">
    <property type="component" value="Unassembled WGS sequence"/>
</dbReference>
<dbReference type="OrthoDB" id="9807021at2"/>
<dbReference type="RefSeq" id="WP_036682244.1">
    <property type="nucleotide sequence ID" value="NZ_CP009428.1"/>
</dbReference>
<dbReference type="PROSITE" id="PS50111">
    <property type="entry name" value="CHEMOTAXIS_TRANSDUC_2"/>
    <property type="match status" value="1"/>
</dbReference>